<dbReference type="AlphaFoldDB" id="A0A0L6W6I6"/>
<keyword evidence="3" id="KW-0813">Transport</keyword>
<dbReference type="GO" id="GO:0015833">
    <property type="term" value="P:peptide transport"/>
    <property type="evidence" value="ECO:0007669"/>
    <property type="project" value="TreeGrafter"/>
</dbReference>
<comment type="caution">
    <text evidence="6">The sequence shown here is derived from an EMBL/GenBank/DDBJ whole genome shotgun (WGS) entry which is preliminary data.</text>
</comment>
<dbReference type="PIRSF" id="PIRSF002741">
    <property type="entry name" value="MppA"/>
    <property type="match status" value="1"/>
</dbReference>
<gene>
    <name evidence="6" type="ORF">Tfer_0047</name>
</gene>
<comment type="subcellular location">
    <subcellularLocation>
        <location evidence="1">Cell membrane</location>
        <topology evidence="1">Lipid-anchor</topology>
    </subcellularLocation>
</comment>
<feature type="domain" description="Solute-binding protein family 5" evidence="5">
    <location>
        <begin position="80"/>
        <end position="447"/>
    </location>
</feature>
<dbReference type="GO" id="GO:0043190">
    <property type="term" value="C:ATP-binding cassette (ABC) transporter complex"/>
    <property type="evidence" value="ECO:0007669"/>
    <property type="project" value="InterPro"/>
</dbReference>
<name>A0A0L6W6I6_9FIRM</name>
<sequence length="531" mass="59872" precursor="true">MWKRFGLTLLVLFLALGLIGCGGKGDGQAQGDSQGPSQIVVGLQAEPTTLDTNQMSDFNSTRAGMEMFEGLVRFKDESTEIEPCLAEKWDISKDGLTYTFYLRKNVKFHDGTPFNADAVKFTVDRQIDKNHPYHNTGEFAYADFTFGKVKEVKVVDPYTVTFVLKEPFAPFLANLAMHSATIVSPEAVKKYGKDFSKNPVGTGPYKFVKWEPGVEIILEKNPNYWGEKAKIDRLVFKPIVDDTTRVTELESGNVDFIVGVSPDDLSRLEANPDFKVIKQPGMHTWWTAMNTLKKPFNDVRVRQAVNYAINREAIVKDILKDTGVLANSPLPPVIWSHTDDVTKYEYNPEKAKQLLKEAGYPNGFEVTYWVPESGSGMQQPTTMATAIQADLAKVGIKVKIQTMEWGTYLDKVFSPPDKNDMLMHQMSWVGDNGDPDNFLYILYSSKQYPTDGFNDSYYKNPKLDELLDKARSEQDQNKRAAMYEEAQKIITADAPVVLVDHETQIVAMKKNIEGFKLHPTGVFRFRGVTIK</sequence>
<comment type="similarity">
    <text evidence="2">Belongs to the bacterial solute-binding protein 5 family.</text>
</comment>
<evidence type="ECO:0000256" key="2">
    <source>
        <dbReference type="ARBA" id="ARBA00005695"/>
    </source>
</evidence>
<dbReference type="Gene3D" id="3.40.190.10">
    <property type="entry name" value="Periplasmic binding protein-like II"/>
    <property type="match status" value="1"/>
</dbReference>
<dbReference type="Gene3D" id="3.90.76.10">
    <property type="entry name" value="Dipeptide-binding Protein, Domain 1"/>
    <property type="match status" value="1"/>
</dbReference>
<reference evidence="7" key="1">
    <citation type="submission" date="2015-07" db="EMBL/GenBank/DDBJ databases">
        <title>Complete Genome of Thermincola ferriacetica strain Z-0001T.</title>
        <authorList>
            <person name="Lusk B."/>
            <person name="Badalamenti J.P."/>
            <person name="Parameswaran P."/>
            <person name="Bond D.R."/>
            <person name="Torres C.I."/>
        </authorList>
    </citation>
    <scope>NUCLEOTIDE SEQUENCE [LARGE SCALE GENOMIC DNA]</scope>
    <source>
        <strain evidence="7">Z-0001</strain>
    </source>
</reference>
<dbReference type="Pfam" id="PF00496">
    <property type="entry name" value="SBP_bac_5"/>
    <property type="match status" value="1"/>
</dbReference>
<dbReference type="Proteomes" id="UP000037175">
    <property type="component" value="Unassembled WGS sequence"/>
</dbReference>
<dbReference type="Gene3D" id="3.10.105.10">
    <property type="entry name" value="Dipeptide-binding Protein, Domain 3"/>
    <property type="match status" value="1"/>
</dbReference>
<evidence type="ECO:0000256" key="1">
    <source>
        <dbReference type="ARBA" id="ARBA00004193"/>
    </source>
</evidence>
<dbReference type="PROSITE" id="PS51257">
    <property type="entry name" value="PROKAR_LIPOPROTEIN"/>
    <property type="match status" value="1"/>
</dbReference>
<dbReference type="GO" id="GO:1904680">
    <property type="term" value="F:peptide transmembrane transporter activity"/>
    <property type="evidence" value="ECO:0007669"/>
    <property type="project" value="TreeGrafter"/>
</dbReference>
<protein>
    <submittedName>
        <fullName evidence="6">Family 5 extracellular solute-binding protein</fullName>
    </submittedName>
</protein>
<dbReference type="InterPro" id="IPR000914">
    <property type="entry name" value="SBP_5_dom"/>
</dbReference>
<dbReference type="SUPFAM" id="SSF53850">
    <property type="entry name" value="Periplasmic binding protein-like II"/>
    <property type="match status" value="1"/>
</dbReference>
<dbReference type="PANTHER" id="PTHR30290:SF9">
    <property type="entry name" value="OLIGOPEPTIDE-BINDING PROTEIN APPA"/>
    <property type="match status" value="1"/>
</dbReference>
<dbReference type="InterPro" id="IPR030678">
    <property type="entry name" value="Peptide/Ni-bd"/>
</dbReference>
<evidence type="ECO:0000313" key="6">
    <source>
        <dbReference type="EMBL" id="KNZ70978.1"/>
    </source>
</evidence>
<evidence type="ECO:0000256" key="4">
    <source>
        <dbReference type="ARBA" id="ARBA00022729"/>
    </source>
</evidence>
<evidence type="ECO:0000313" key="7">
    <source>
        <dbReference type="Proteomes" id="UP000037175"/>
    </source>
</evidence>
<dbReference type="PANTHER" id="PTHR30290">
    <property type="entry name" value="PERIPLASMIC BINDING COMPONENT OF ABC TRANSPORTER"/>
    <property type="match status" value="1"/>
</dbReference>
<dbReference type="PROSITE" id="PS01040">
    <property type="entry name" value="SBP_BACTERIAL_5"/>
    <property type="match status" value="1"/>
</dbReference>
<dbReference type="EMBL" id="LGTE01000001">
    <property type="protein sequence ID" value="KNZ70978.1"/>
    <property type="molecule type" value="Genomic_DNA"/>
</dbReference>
<dbReference type="InterPro" id="IPR039424">
    <property type="entry name" value="SBP_5"/>
</dbReference>
<keyword evidence="4" id="KW-0732">Signal</keyword>
<evidence type="ECO:0000256" key="3">
    <source>
        <dbReference type="ARBA" id="ARBA00022448"/>
    </source>
</evidence>
<keyword evidence="7" id="KW-1185">Reference proteome</keyword>
<accession>A0A0L6W6I6</accession>
<proteinExistence type="inferred from homology"/>
<dbReference type="RefSeq" id="WP_052216375.1">
    <property type="nucleotide sequence ID" value="NZ_LGTE01000001.1"/>
</dbReference>
<dbReference type="GO" id="GO:0042597">
    <property type="term" value="C:periplasmic space"/>
    <property type="evidence" value="ECO:0007669"/>
    <property type="project" value="UniProtKB-ARBA"/>
</dbReference>
<dbReference type="CDD" id="cd08493">
    <property type="entry name" value="PBP2_DppA_like"/>
    <property type="match status" value="1"/>
</dbReference>
<evidence type="ECO:0000259" key="5">
    <source>
        <dbReference type="Pfam" id="PF00496"/>
    </source>
</evidence>
<dbReference type="PATRIC" id="fig|281456.6.peg.48"/>
<dbReference type="InterPro" id="IPR023765">
    <property type="entry name" value="SBP_5_CS"/>
</dbReference>
<organism evidence="6 7">
    <name type="scientific">Thermincola ferriacetica</name>
    <dbReference type="NCBI Taxonomy" id="281456"/>
    <lineage>
        <taxon>Bacteria</taxon>
        <taxon>Bacillati</taxon>
        <taxon>Bacillota</taxon>
        <taxon>Clostridia</taxon>
        <taxon>Eubacteriales</taxon>
        <taxon>Thermincolaceae</taxon>
        <taxon>Thermincola</taxon>
    </lineage>
</organism>